<organism evidence="6 7">
    <name type="scientific">Candidatus Solincola sediminis</name>
    <dbReference type="NCBI Taxonomy" id="1797199"/>
    <lineage>
        <taxon>Bacteria</taxon>
        <taxon>Bacillati</taxon>
        <taxon>Actinomycetota</taxon>
        <taxon>Candidatus Geothermincolia</taxon>
        <taxon>Candidatus Geothermincolales</taxon>
        <taxon>Candidatus Geothermincolaceae</taxon>
        <taxon>Candidatus Solincola</taxon>
    </lineage>
</organism>
<reference evidence="6 7" key="1">
    <citation type="journal article" date="2016" name="Nat. Commun.">
        <title>Thousands of microbial genomes shed light on interconnected biogeochemical processes in an aquifer system.</title>
        <authorList>
            <person name="Anantharaman K."/>
            <person name="Brown C.T."/>
            <person name="Hug L.A."/>
            <person name="Sharon I."/>
            <person name="Castelle C.J."/>
            <person name="Probst A.J."/>
            <person name="Thomas B.C."/>
            <person name="Singh A."/>
            <person name="Wilkins M.J."/>
            <person name="Karaoz U."/>
            <person name="Brodie E.L."/>
            <person name="Williams K.H."/>
            <person name="Hubbard S.S."/>
            <person name="Banfield J.F."/>
        </authorList>
    </citation>
    <scope>NUCLEOTIDE SEQUENCE [LARGE SCALE GENOMIC DNA]</scope>
</reference>
<dbReference type="Proteomes" id="UP000177876">
    <property type="component" value="Unassembled WGS sequence"/>
</dbReference>
<feature type="transmembrane region" description="Helical" evidence="5">
    <location>
        <begin position="111"/>
        <end position="131"/>
    </location>
</feature>
<keyword evidence="2 5" id="KW-0812">Transmembrane</keyword>
<feature type="transmembrane region" description="Helical" evidence="5">
    <location>
        <begin position="31"/>
        <end position="59"/>
    </location>
</feature>
<dbReference type="CDD" id="cd16914">
    <property type="entry name" value="EcfT"/>
    <property type="match status" value="1"/>
</dbReference>
<sequence length="264" mass="28770">MRGFEGINLGQHYPIDSPLHHLDARVKILSALALIISAFIIGNPAGILILVLFSFSVIYLAKLPPLKVLRALRSVFVLLLITAFAQLFFSSGRELWRWGPISITNTGLENGILYSLRLAMAVVIMCVLTMSTNSMELLGGIEGLMRPLRSLRFPVQETAMILAMALRFLPVLLGRASEIAMVQQARGADFSSGRLAKRVKAMLPLFVPLFASCFRDARELGTALAARGYSGGKGRTRYRASHFGWTDLTALLTVAAILAVAALV</sequence>
<keyword evidence="4 5" id="KW-0472">Membrane</keyword>
<dbReference type="GO" id="GO:0005886">
    <property type="term" value="C:plasma membrane"/>
    <property type="evidence" value="ECO:0007669"/>
    <property type="project" value="TreeGrafter"/>
</dbReference>
<feature type="transmembrane region" description="Helical" evidence="5">
    <location>
        <begin position="243"/>
        <end position="263"/>
    </location>
</feature>
<gene>
    <name evidence="6" type="ORF">A2Y75_03020</name>
</gene>
<evidence type="ECO:0000313" key="6">
    <source>
        <dbReference type="EMBL" id="OFW56110.1"/>
    </source>
</evidence>
<feature type="transmembrane region" description="Helical" evidence="5">
    <location>
        <begin position="151"/>
        <end position="173"/>
    </location>
</feature>
<name>A0A1F2WGZ8_9ACTN</name>
<evidence type="ECO:0000256" key="3">
    <source>
        <dbReference type="ARBA" id="ARBA00022989"/>
    </source>
</evidence>
<feature type="transmembrane region" description="Helical" evidence="5">
    <location>
        <begin position="71"/>
        <end position="90"/>
    </location>
</feature>
<proteinExistence type="predicted"/>
<comment type="caution">
    <text evidence="6">The sequence shown here is derived from an EMBL/GenBank/DDBJ whole genome shotgun (WGS) entry which is preliminary data.</text>
</comment>
<evidence type="ECO:0008006" key="8">
    <source>
        <dbReference type="Google" id="ProtNLM"/>
    </source>
</evidence>
<dbReference type="InterPro" id="IPR003339">
    <property type="entry name" value="ABC/ECF_trnsptr_transmembrane"/>
</dbReference>
<evidence type="ECO:0000256" key="5">
    <source>
        <dbReference type="SAM" id="Phobius"/>
    </source>
</evidence>
<dbReference type="AlphaFoldDB" id="A0A1F2WGZ8"/>
<dbReference type="STRING" id="1797197.A2Y75_03020"/>
<accession>A0A1F2WGZ8</accession>
<evidence type="ECO:0000256" key="2">
    <source>
        <dbReference type="ARBA" id="ARBA00022692"/>
    </source>
</evidence>
<dbReference type="PANTHER" id="PTHR33514:SF13">
    <property type="entry name" value="PROTEIN ABCI12, CHLOROPLASTIC"/>
    <property type="match status" value="1"/>
</dbReference>
<comment type="subcellular location">
    <subcellularLocation>
        <location evidence="1">Membrane</location>
        <topology evidence="1">Multi-pass membrane protein</topology>
    </subcellularLocation>
</comment>
<dbReference type="EMBL" id="MELK01000048">
    <property type="protein sequence ID" value="OFW56110.1"/>
    <property type="molecule type" value="Genomic_DNA"/>
</dbReference>
<keyword evidence="3 5" id="KW-1133">Transmembrane helix</keyword>
<dbReference type="Pfam" id="PF02361">
    <property type="entry name" value="CbiQ"/>
    <property type="match status" value="1"/>
</dbReference>
<evidence type="ECO:0000256" key="4">
    <source>
        <dbReference type="ARBA" id="ARBA00023136"/>
    </source>
</evidence>
<evidence type="ECO:0000256" key="1">
    <source>
        <dbReference type="ARBA" id="ARBA00004141"/>
    </source>
</evidence>
<protein>
    <recommendedName>
        <fullName evidence="8">Energy-coupling factor transporter transmembrane protein EcfT</fullName>
    </recommendedName>
</protein>
<evidence type="ECO:0000313" key="7">
    <source>
        <dbReference type="Proteomes" id="UP000177876"/>
    </source>
</evidence>
<dbReference type="PANTHER" id="PTHR33514">
    <property type="entry name" value="PROTEIN ABCI12, CHLOROPLASTIC"/>
    <property type="match status" value="1"/>
</dbReference>